<evidence type="ECO:0000313" key="1">
    <source>
        <dbReference type="EMBL" id="VDP47206.1"/>
    </source>
</evidence>
<protein>
    <submittedName>
        <fullName evidence="3">Secreted protein</fullName>
    </submittedName>
</protein>
<dbReference type="WBParaSite" id="SBAD_0001271001-mRNA-1">
    <property type="protein sequence ID" value="SBAD_0001271001-mRNA-1"/>
    <property type="gene ID" value="SBAD_0001271001"/>
</dbReference>
<reference evidence="3" key="1">
    <citation type="submission" date="2016-06" db="UniProtKB">
        <authorList>
            <consortium name="WormBaseParasite"/>
        </authorList>
    </citation>
    <scope>IDENTIFICATION</scope>
</reference>
<sequence length="46" mass="5088">MTATMLLHLCRTCSSSRSFLAKAIPPAKRKSFSPTNYQTARCRTPG</sequence>
<dbReference type="AlphaFoldDB" id="A0A183J8V6"/>
<reference evidence="1 2" key="2">
    <citation type="submission" date="2018-11" db="EMBL/GenBank/DDBJ databases">
        <authorList>
            <consortium name="Pathogen Informatics"/>
        </authorList>
    </citation>
    <scope>NUCLEOTIDE SEQUENCE [LARGE SCALE GENOMIC DNA]</scope>
</reference>
<keyword evidence="2" id="KW-1185">Reference proteome</keyword>
<gene>
    <name evidence="1" type="ORF">SBAD_LOCUS12304</name>
</gene>
<evidence type="ECO:0000313" key="3">
    <source>
        <dbReference type="WBParaSite" id="SBAD_0001271001-mRNA-1"/>
    </source>
</evidence>
<accession>A0A183J8V6</accession>
<evidence type="ECO:0000313" key="2">
    <source>
        <dbReference type="Proteomes" id="UP000270296"/>
    </source>
</evidence>
<proteinExistence type="predicted"/>
<dbReference type="EMBL" id="UZAM01017423">
    <property type="protein sequence ID" value="VDP47206.1"/>
    <property type="molecule type" value="Genomic_DNA"/>
</dbReference>
<organism evidence="3">
    <name type="scientific">Soboliphyme baturini</name>
    <dbReference type="NCBI Taxonomy" id="241478"/>
    <lineage>
        <taxon>Eukaryota</taxon>
        <taxon>Metazoa</taxon>
        <taxon>Ecdysozoa</taxon>
        <taxon>Nematoda</taxon>
        <taxon>Enoplea</taxon>
        <taxon>Dorylaimia</taxon>
        <taxon>Dioctophymatida</taxon>
        <taxon>Dioctophymatoidea</taxon>
        <taxon>Soboliphymatidae</taxon>
        <taxon>Soboliphyme</taxon>
    </lineage>
</organism>
<dbReference type="Proteomes" id="UP000270296">
    <property type="component" value="Unassembled WGS sequence"/>
</dbReference>
<name>A0A183J8V6_9BILA</name>